<dbReference type="Gene3D" id="3.40.50.1820">
    <property type="entry name" value="alpha/beta hydrolase"/>
    <property type="match status" value="1"/>
</dbReference>
<dbReference type="Pfam" id="PF01764">
    <property type="entry name" value="Lipase_3"/>
    <property type="match status" value="1"/>
</dbReference>
<evidence type="ECO:0000313" key="3">
    <source>
        <dbReference type="Proteomes" id="UP000242474"/>
    </source>
</evidence>
<evidence type="ECO:0000313" key="2">
    <source>
        <dbReference type="EMBL" id="PIA14624.1"/>
    </source>
</evidence>
<dbReference type="PANTHER" id="PTHR45856">
    <property type="entry name" value="ALPHA/BETA-HYDROLASES SUPERFAMILY PROTEIN"/>
    <property type="match status" value="1"/>
</dbReference>
<dbReference type="OrthoDB" id="426718at2759"/>
<sequence>CTNCQVEDIAETELNNTWSTLIPAFSRGYVGIHHKRKQVVVAFRGTTHIMDALSDAQIIQVPWPPSDGDKGAMGDTSRVHWGFLLAYHAAQTQIRSTLEAIAKDTHLKDYSLHFVGHSLGAAQATLAFVDYSLGYPGHSKRDTSAYHHVFPQSCNLITFGSPRVGNLQFVHLLNSLPTRENVLRVVHESDIVPHFPRSMLLLGKYSHVGREIWVRDTAGEAASEIIICSQQVDNGDEDPQCSTGTNPLKWNIFDHLVYPGI</sequence>
<dbReference type="AlphaFoldDB" id="A0A2G5B6K6"/>
<dbReference type="InterPro" id="IPR051218">
    <property type="entry name" value="Sec_MonoDiacylglyc_Lipase"/>
</dbReference>
<protein>
    <submittedName>
        <fullName evidence="2">Alpha/beta-hydrolase</fullName>
    </submittedName>
</protein>
<dbReference type="STRING" id="763665.A0A2G5B6K6"/>
<feature type="non-terminal residue" evidence="2">
    <location>
        <position position="261"/>
    </location>
</feature>
<dbReference type="Proteomes" id="UP000242474">
    <property type="component" value="Unassembled WGS sequence"/>
</dbReference>
<dbReference type="InterPro" id="IPR002921">
    <property type="entry name" value="Fungal_lipase-type"/>
</dbReference>
<dbReference type="GO" id="GO:0016787">
    <property type="term" value="F:hydrolase activity"/>
    <property type="evidence" value="ECO:0007669"/>
    <property type="project" value="UniProtKB-KW"/>
</dbReference>
<dbReference type="EMBL" id="KZ303515">
    <property type="protein sequence ID" value="PIA14624.1"/>
    <property type="molecule type" value="Genomic_DNA"/>
</dbReference>
<dbReference type="GO" id="GO:0006629">
    <property type="term" value="P:lipid metabolic process"/>
    <property type="evidence" value="ECO:0007669"/>
    <property type="project" value="InterPro"/>
</dbReference>
<organism evidence="2 3">
    <name type="scientific">Coemansia reversa (strain ATCC 12441 / NRRL 1564)</name>
    <dbReference type="NCBI Taxonomy" id="763665"/>
    <lineage>
        <taxon>Eukaryota</taxon>
        <taxon>Fungi</taxon>
        <taxon>Fungi incertae sedis</taxon>
        <taxon>Zoopagomycota</taxon>
        <taxon>Kickxellomycotina</taxon>
        <taxon>Kickxellomycetes</taxon>
        <taxon>Kickxellales</taxon>
        <taxon>Kickxellaceae</taxon>
        <taxon>Coemansia</taxon>
    </lineage>
</organism>
<dbReference type="InterPro" id="IPR029058">
    <property type="entry name" value="AB_hydrolase_fold"/>
</dbReference>
<dbReference type="SUPFAM" id="SSF53474">
    <property type="entry name" value="alpha/beta-Hydrolases"/>
    <property type="match status" value="1"/>
</dbReference>
<feature type="domain" description="Fungal lipase-type" evidence="1">
    <location>
        <begin position="40"/>
        <end position="197"/>
    </location>
</feature>
<evidence type="ECO:0000259" key="1">
    <source>
        <dbReference type="Pfam" id="PF01764"/>
    </source>
</evidence>
<reference evidence="2 3" key="1">
    <citation type="journal article" date="2015" name="Genome Biol. Evol.">
        <title>Phylogenomic analyses indicate that early fungi evolved digesting cell walls of algal ancestors of land plants.</title>
        <authorList>
            <person name="Chang Y."/>
            <person name="Wang S."/>
            <person name="Sekimoto S."/>
            <person name="Aerts A.L."/>
            <person name="Choi C."/>
            <person name="Clum A."/>
            <person name="LaButti K.M."/>
            <person name="Lindquist E.A."/>
            <person name="Yee Ngan C."/>
            <person name="Ohm R.A."/>
            <person name="Salamov A.A."/>
            <person name="Grigoriev I.V."/>
            <person name="Spatafora J.W."/>
            <person name="Berbee M.L."/>
        </authorList>
    </citation>
    <scope>NUCLEOTIDE SEQUENCE [LARGE SCALE GENOMIC DNA]</scope>
    <source>
        <strain evidence="2 3">NRRL 1564</strain>
    </source>
</reference>
<keyword evidence="2" id="KW-0378">Hydrolase</keyword>
<feature type="non-terminal residue" evidence="2">
    <location>
        <position position="1"/>
    </location>
</feature>
<keyword evidence="3" id="KW-1185">Reference proteome</keyword>
<dbReference type="CDD" id="cd00519">
    <property type="entry name" value="Lipase_3"/>
    <property type="match status" value="1"/>
</dbReference>
<gene>
    <name evidence="2" type="ORF">COEREDRAFT_24266</name>
</gene>
<name>A0A2G5B6K6_COERN</name>
<accession>A0A2G5B6K6</accession>
<proteinExistence type="predicted"/>
<dbReference type="PANTHER" id="PTHR45856:SF25">
    <property type="entry name" value="FUNGAL LIPASE-LIKE DOMAIN-CONTAINING PROTEIN"/>
    <property type="match status" value="1"/>
</dbReference>